<evidence type="ECO:0000313" key="2">
    <source>
        <dbReference type="Proteomes" id="UP000270094"/>
    </source>
</evidence>
<accession>A0A3P7JIF3</accession>
<sequence>MEDQMTVTNYLGAVFLHHLLENTLKSMASKPSTRIEALNIATHPKTGVSSETITFILHELHEKYATLSSDEILSLQPWAVRMLVLTSVNTQVKIALINIALSW</sequence>
<dbReference type="AlphaFoldDB" id="A0A3P7JIF3"/>
<evidence type="ECO:0000313" key="1">
    <source>
        <dbReference type="EMBL" id="VDM85420.1"/>
    </source>
</evidence>
<gene>
    <name evidence="1" type="ORF">SVUK_LOCUS20418</name>
</gene>
<dbReference type="OrthoDB" id="6482909at2759"/>
<reference evidence="1 2" key="1">
    <citation type="submission" date="2018-11" db="EMBL/GenBank/DDBJ databases">
        <authorList>
            <consortium name="Pathogen Informatics"/>
        </authorList>
    </citation>
    <scope>NUCLEOTIDE SEQUENCE [LARGE SCALE GENOMIC DNA]</scope>
</reference>
<keyword evidence="2" id="KW-1185">Reference proteome</keyword>
<dbReference type="EMBL" id="UYYB01140217">
    <property type="protein sequence ID" value="VDM85420.1"/>
    <property type="molecule type" value="Genomic_DNA"/>
</dbReference>
<proteinExistence type="predicted"/>
<dbReference type="Proteomes" id="UP000270094">
    <property type="component" value="Unassembled WGS sequence"/>
</dbReference>
<protein>
    <submittedName>
        <fullName evidence="1">Uncharacterized protein</fullName>
    </submittedName>
</protein>
<organism evidence="1 2">
    <name type="scientific">Strongylus vulgaris</name>
    <name type="common">Blood worm</name>
    <dbReference type="NCBI Taxonomy" id="40348"/>
    <lineage>
        <taxon>Eukaryota</taxon>
        <taxon>Metazoa</taxon>
        <taxon>Ecdysozoa</taxon>
        <taxon>Nematoda</taxon>
        <taxon>Chromadorea</taxon>
        <taxon>Rhabditida</taxon>
        <taxon>Rhabditina</taxon>
        <taxon>Rhabditomorpha</taxon>
        <taxon>Strongyloidea</taxon>
        <taxon>Strongylidae</taxon>
        <taxon>Strongylus</taxon>
    </lineage>
</organism>
<name>A0A3P7JIF3_STRVU</name>